<protein>
    <submittedName>
        <fullName evidence="2">Uncharacterized protein</fullName>
    </submittedName>
</protein>
<sequence>MALSKQRLPPKQQPNPPRYEQTDLGGSGHNPSDGGGGDQKHKGGHGEGTNGAERSWHLEAKQEDGEEGERREGRPLLRWWWYRVVEVGEE</sequence>
<dbReference type="Proteomes" id="UP001161757">
    <property type="component" value="Unassembled WGS sequence"/>
</dbReference>
<organism evidence="2 3">
    <name type="scientific">Exophiala dermatitidis</name>
    <name type="common">Black yeast-like fungus</name>
    <name type="synonym">Wangiella dermatitidis</name>
    <dbReference type="NCBI Taxonomy" id="5970"/>
    <lineage>
        <taxon>Eukaryota</taxon>
        <taxon>Fungi</taxon>
        <taxon>Dikarya</taxon>
        <taxon>Ascomycota</taxon>
        <taxon>Pezizomycotina</taxon>
        <taxon>Eurotiomycetes</taxon>
        <taxon>Chaetothyriomycetidae</taxon>
        <taxon>Chaetothyriales</taxon>
        <taxon>Herpotrichiellaceae</taxon>
        <taxon>Exophiala</taxon>
    </lineage>
</organism>
<evidence type="ECO:0000313" key="2">
    <source>
        <dbReference type="EMBL" id="KAJ8987198.1"/>
    </source>
</evidence>
<dbReference type="EMBL" id="JAJGCB010000027">
    <property type="protein sequence ID" value="KAJ8987198.1"/>
    <property type="molecule type" value="Genomic_DNA"/>
</dbReference>
<reference evidence="2" key="1">
    <citation type="submission" date="2023-01" db="EMBL/GenBank/DDBJ databases">
        <title>Exophiala dermititidis isolated from Cystic Fibrosis Patient.</title>
        <authorList>
            <person name="Kurbessoian T."/>
            <person name="Crocker A."/>
            <person name="Murante D."/>
            <person name="Hogan D.A."/>
            <person name="Stajich J.E."/>
        </authorList>
    </citation>
    <scope>NUCLEOTIDE SEQUENCE</scope>
    <source>
        <strain evidence="2">Ex8</strain>
    </source>
</reference>
<evidence type="ECO:0000313" key="3">
    <source>
        <dbReference type="Proteomes" id="UP001161757"/>
    </source>
</evidence>
<accession>A0AAN6EL64</accession>
<gene>
    <name evidence="2" type="ORF">HRR80_008759</name>
</gene>
<proteinExistence type="predicted"/>
<comment type="caution">
    <text evidence="2">The sequence shown here is derived from an EMBL/GenBank/DDBJ whole genome shotgun (WGS) entry which is preliminary data.</text>
</comment>
<dbReference type="AlphaFoldDB" id="A0AAN6EL64"/>
<evidence type="ECO:0000256" key="1">
    <source>
        <dbReference type="SAM" id="MobiDB-lite"/>
    </source>
</evidence>
<feature type="compositionally biased region" description="Basic and acidic residues" evidence="1">
    <location>
        <begin position="54"/>
        <end position="72"/>
    </location>
</feature>
<name>A0AAN6EL64_EXODE</name>
<feature type="region of interest" description="Disordered" evidence="1">
    <location>
        <begin position="1"/>
        <end position="72"/>
    </location>
</feature>
<feature type="compositionally biased region" description="Gly residues" evidence="1">
    <location>
        <begin position="25"/>
        <end position="37"/>
    </location>
</feature>